<comment type="subcellular location">
    <subcellularLocation>
        <location evidence="3">Golgi apparatus membrane</location>
        <topology evidence="3">Single-pass type II membrane protein</topology>
    </subcellularLocation>
    <subcellularLocation>
        <location evidence="4">Secreted</location>
    </subcellularLocation>
</comment>
<evidence type="ECO:0000256" key="3">
    <source>
        <dbReference type="ARBA" id="ARBA00004323"/>
    </source>
</evidence>
<comment type="pathway">
    <text evidence="6">Glycan metabolism; heparan sulfate biosynthesis.</text>
</comment>
<comment type="pathway">
    <text evidence="5">Glycan metabolism; chondroitin sulfate biosynthesis.</text>
</comment>
<evidence type="ECO:0000256" key="21">
    <source>
        <dbReference type="ARBA" id="ARBA00023180"/>
    </source>
</evidence>
<keyword evidence="15" id="KW-0460">Magnesium</keyword>
<evidence type="ECO:0000256" key="7">
    <source>
        <dbReference type="ARBA" id="ARBA00010195"/>
    </source>
</evidence>
<feature type="compositionally biased region" description="Basic and acidic residues" evidence="27">
    <location>
        <begin position="42"/>
        <end position="66"/>
    </location>
</feature>
<keyword evidence="21" id="KW-0325">Glycoprotein</keyword>
<dbReference type="InterPro" id="IPR043538">
    <property type="entry name" value="XYLT"/>
</dbReference>
<evidence type="ECO:0000256" key="25">
    <source>
        <dbReference type="ARBA" id="ARBA00045793"/>
    </source>
</evidence>
<evidence type="ECO:0000256" key="6">
    <source>
        <dbReference type="ARBA" id="ARBA00005093"/>
    </source>
</evidence>
<dbReference type="Pfam" id="PF12529">
    <property type="entry name" value="Xylo_C"/>
    <property type="match status" value="1"/>
</dbReference>
<sequence length="878" mass="99229">MVASARVQKLLRRYKLAIAAALTILLIQGLVVWSLRSLEEGEAERKTRRSKLPDHNSQDPKRDTALWEKQNSLSGRSRGRWSTRLERTGGTAASALRRGTSRRGGKPSIRVKSPQEQGMTGAGVDGVVPHDPSSSRNFSETRGGTDGVAKLPAPAMPGEPGSVDGAHQAPSSDFVPKCDIMGKDALSALHRAGSQQCRQEIANIVCQHQAGQLMPHTLPQFCPQLGVSNPVQAADELDNSLSKIENPVRVAFVLMVHGRAVRQLKRLIKAIYHRDHYYYIHVDKRSSYMHREVLQIAQQYPNVRATPWRMVTIWGGASLLKAYLRSMQDLLSMLDWKWDFFINLSATDFPTRTNDELVAFLSHHRDKNFLKSHGRENARFIKKQGLDRLFHECDNHMWRLGERNIPEGLEVSGGSDWFSLTRRFVEYVIKSQDELVLGLKQFYTYALLPAESFFHTVLGNSHMCDTLVDNNLRVTNWNRKLGCKCQYKHIVDWCGCSPNDFKPQDLIRIQQLTRPTFFARKFESTVNQEAIDILDTHLYGHYAPGTVAIKAYWESLYEHLDGLGSLSDVALTAYTSFFRLGLKTLETTQSNLEACRFEPIGYPLSVHLYFYDDRFQGYLVRQEVQSLGSKVRETVEMWAVPQATLVLETNLKEFERLKNLEIGTEWDPKERIFRNFGGVIGPLDEPLAVQKWARGPNLTATVVWIDPAQVVAASYDITVDVDAEYTQYKPPLQRPLRPGTWTVRVLRQWENVAEVRFLVMPLAFKGKEPLHKEDSWLHAGPPGNQYLEQSFQQLSSVLKLPPQEPAMQEAQRRAQLVGKSLEAWVDSSMGAFWVTGDLCGMQTSSCPALGPCSKSSWSSLSPDPKSELGPVKSDGRIR</sequence>
<dbReference type="GO" id="GO:0000139">
    <property type="term" value="C:Golgi membrane"/>
    <property type="evidence" value="ECO:0007669"/>
    <property type="project" value="UniProtKB-SubCell"/>
</dbReference>
<evidence type="ECO:0000256" key="13">
    <source>
        <dbReference type="ARBA" id="ARBA00022692"/>
    </source>
</evidence>
<evidence type="ECO:0000256" key="12">
    <source>
        <dbReference type="ARBA" id="ARBA00022679"/>
    </source>
</evidence>
<keyword evidence="17" id="KW-1133">Transmembrane helix</keyword>
<comment type="subunit">
    <text evidence="8">Monomer.</text>
</comment>
<evidence type="ECO:0000313" key="29">
    <source>
        <dbReference type="Ensembl" id="ENSMMDP00005026658.1"/>
    </source>
</evidence>
<keyword evidence="10" id="KW-0964">Secreted</keyword>
<evidence type="ECO:0000256" key="10">
    <source>
        <dbReference type="ARBA" id="ARBA00022525"/>
    </source>
</evidence>
<evidence type="ECO:0000256" key="14">
    <source>
        <dbReference type="ARBA" id="ARBA00022723"/>
    </source>
</evidence>
<dbReference type="RefSeq" id="XP_029913413.1">
    <property type="nucleotide sequence ID" value="XM_030057553.1"/>
</dbReference>
<evidence type="ECO:0000256" key="17">
    <source>
        <dbReference type="ARBA" id="ARBA00022989"/>
    </source>
</evidence>
<comment type="similarity">
    <text evidence="7">Belongs to the glycosyltransferase 14 family. XylT subfamily.</text>
</comment>
<evidence type="ECO:0000256" key="27">
    <source>
        <dbReference type="SAM" id="MobiDB-lite"/>
    </source>
</evidence>
<dbReference type="GO" id="GO:0030158">
    <property type="term" value="F:protein xylosyltransferase activity"/>
    <property type="evidence" value="ECO:0007669"/>
    <property type="project" value="UniProtKB-EC"/>
</dbReference>
<evidence type="ECO:0000256" key="9">
    <source>
        <dbReference type="ARBA" id="ARBA00011972"/>
    </source>
</evidence>
<reference evidence="29" key="3">
    <citation type="submission" date="2025-09" db="UniProtKB">
        <authorList>
            <consortium name="Ensembl"/>
        </authorList>
    </citation>
    <scope>IDENTIFICATION</scope>
</reference>
<dbReference type="GeneTree" id="ENSGT00940000158326"/>
<reference evidence="29" key="1">
    <citation type="submission" date="2019-06" db="EMBL/GenBank/DDBJ databases">
        <authorList>
            <consortium name="Wellcome Sanger Institute Data Sharing"/>
        </authorList>
    </citation>
    <scope>NUCLEOTIDE SEQUENCE [LARGE SCALE GENOMIC DNA]</scope>
</reference>
<keyword evidence="22" id="KW-0464">Manganese</keyword>
<evidence type="ECO:0000256" key="23">
    <source>
        <dbReference type="ARBA" id="ARBA00039683"/>
    </source>
</evidence>
<organism evidence="29 30">
    <name type="scientific">Myripristis murdjan</name>
    <name type="common">pinecone soldierfish</name>
    <dbReference type="NCBI Taxonomy" id="586833"/>
    <lineage>
        <taxon>Eukaryota</taxon>
        <taxon>Metazoa</taxon>
        <taxon>Chordata</taxon>
        <taxon>Craniata</taxon>
        <taxon>Vertebrata</taxon>
        <taxon>Euteleostomi</taxon>
        <taxon>Actinopterygii</taxon>
        <taxon>Neopterygii</taxon>
        <taxon>Teleostei</taxon>
        <taxon>Neoteleostei</taxon>
        <taxon>Acanthomorphata</taxon>
        <taxon>Holocentriformes</taxon>
        <taxon>Holocentridae</taxon>
        <taxon>Myripristis</taxon>
    </lineage>
</organism>
<feature type="region of interest" description="Disordered" evidence="27">
    <location>
        <begin position="42"/>
        <end position="145"/>
    </location>
</feature>
<evidence type="ECO:0000256" key="16">
    <source>
        <dbReference type="ARBA" id="ARBA00022968"/>
    </source>
</evidence>
<dbReference type="GO" id="GO:0015012">
    <property type="term" value="P:heparan sulfate proteoglycan biosynthetic process"/>
    <property type="evidence" value="ECO:0007669"/>
    <property type="project" value="UniProtKB-UniPathway"/>
</dbReference>
<dbReference type="CTD" id="64132"/>
<feature type="region of interest" description="Disordered" evidence="27">
    <location>
        <begin position="851"/>
        <end position="878"/>
    </location>
</feature>
<name>A0A667YK01_9TELE</name>
<keyword evidence="13" id="KW-0812">Transmembrane</keyword>
<keyword evidence="11" id="KW-0328">Glycosyltransferase</keyword>
<dbReference type="OrthoDB" id="2019572at2759"/>
<evidence type="ECO:0000256" key="24">
    <source>
        <dbReference type="ARBA" id="ARBA00041721"/>
    </source>
</evidence>
<dbReference type="InParanoid" id="A0A667YK01"/>
<comment type="function">
    <text evidence="25">Catalyzes the first step in the biosynthesis of chondroitin sulfate, heparan sulfate and dermatan sulfate proteoglycans, such as DCN. Transfers D-xylose from UDP-D-xylose to specific serine residues of the core protein.</text>
</comment>
<evidence type="ECO:0000256" key="4">
    <source>
        <dbReference type="ARBA" id="ARBA00004613"/>
    </source>
</evidence>
<evidence type="ECO:0000256" key="8">
    <source>
        <dbReference type="ARBA" id="ARBA00011245"/>
    </source>
</evidence>
<evidence type="ECO:0000256" key="22">
    <source>
        <dbReference type="ARBA" id="ARBA00023211"/>
    </source>
</evidence>
<feature type="compositionally biased region" description="Polar residues" evidence="27">
    <location>
        <begin position="132"/>
        <end position="142"/>
    </location>
</feature>
<gene>
    <name evidence="29" type="primary">XYLT2</name>
    <name evidence="29" type="synonym">xylt2</name>
</gene>
<dbReference type="GO" id="GO:0005576">
    <property type="term" value="C:extracellular region"/>
    <property type="evidence" value="ECO:0007669"/>
    <property type="project" value="UniProtKB-SubCell"/>
</dbReference>
<feature type="compositionally biased region" description="Low complexity" evidence="27">
    <location>
        <begin position="853"/>
        <end position="863"/>
    </location>
</feature>
<keyword evidence="30" id="KW-1185">Reference proteome</keyword>
<keyword evidence="19" id="KW-0472">Membrane</keyword>
<evidence type="ECO:0000256" key="19">
    <source>
        <dbReference type="ARBA" id="ARBA00023136"/>
    </source>
</evidence>
<protein>
    <recommendedName>
        <fullName evidence="23">Xylosyltransferase 2</fullName>
        <ecNumber evidence="9">2.4.2.26</ecNumber>
    </recommendedName>
    <alternativeName>
        <fullName evidence="24">Xylosyltransferase II</fullName>
    </alternativeName>
</protein>
<keyword evidence="20" id="KW-1015">Disulfide bond</keyword>
<dbReference type="InterPro" id="IPR003406">
    <property type="entry name" value="Glyco_trans_14"/>
</dbReference>
<evidence type="ECO:0000259" key="28">
    <source>
        <dbReference type="Pfam" id="PF12529"/>
    </source>
</evidence>
<evidence type="ECO:0000313" key="30">
    <source>
        <dbReference type="Proteomes" id="UP000472263"/>
    </source>
</evidence>
<evidence type="ECO:0000256" key="15">
    <source>
        <dbReference type="ARBA" id="ARBA00022842"/>
    </source>
</evidence>
<keyword evidence="16" id="KW-0735">Signal-anchor</keyword>
<dbReference type="PANTHER" id="PTHR46025">
    <property type="entry name" value="XYLOSYLTRANSFERASE OXT"/>
    <property type="match status" value="1"/>
</dbReference>
<proteinExistence type="inferred from homology"/>
<dbReference type="UniPathway" id="UPA00755"/>
<dbReference type="InterPro" id="IPR024448">
    <property type="entry name" value="XylT_C"/>
</dbReference>
<dbReference type="GO" id="GO:0046872">
    <property type="term" value="F:metal ion binding"/>
    <property type="evidence" value="ECO:0007669"/>
    <property type="project" value="UniProtKB-KW"/>
</dbReference>
<dbReference type="EC" id="2.4.2.26" evidence="9"/>
<comment type="catalytic activity">
    <reaction evidence="26">
        <text>UDP-alpha-D-xylose + L-seryl-[protein] = 3-O-(beta-D-xylosyl)-L-seryl-[protein] + UDP + H(+)</text>
        <dbReference type="Rhea" id="RHEA:50192"/>
        <dbReference type="Rhea" id="RHEA-COMP:9863"/>
        <dbReference type="Rhea" id="RHEA-COMP:12567"/>
        <dbReference type="ChEBI" id="CHEBI:15378"/>
        <dbReference type="ChEBI" id="CHEBI:29999"/>
        <dbReference type="ChEBI" id="CHEBI:57632"/>
        <dbReference type="ChEBI" id="CHEBI:58223"/>
        <dbReference type="ChEBI" id="CHEBI:132085"/>
        <dbReference type="EC" id="2.4.2.26"/>
    </reaction>
</comment>
<dbReference type="PANTHER" id="PTHR46025:SF1">
    <property type="entry name" value="XYLOSYLTRANSFERASE 2"/>
    <property type="match status" value="1"/>
</dbReference>
<dbReference type="Ensembl" id="ENSMMDT00005027214.1">
    <property type="protein sequence ID" value="ENSMMDP00005026658.1"/>
    <property type="gene ID" value="ENSMMDG00005012720.1"/>
</dbReference>
<dbReference type="Proteomes" id="UP000472263">
    <property type="component" value="Chromosome 8"/>
</dbReference>
<comment type="cofactor">
    <cofactor evidence="2">
        <name>Mg(2+)</name>
        <dbReference type="ChEBI" id="CHEBI:18420"/>
    </cofactor>
</comment>
<evidence type="ECO:0000256" key="2">
    <source>
        <dbReference type="ARBA" id="ARBA00001946"/>
    </source>
</evidence>
<accession>A0A667YK01</accession>
<evidence type="ECO:0000256" key="5">
    <source>
        <dbReference type="ARBA" id="ARBA00004840"/>
    </source>
</evidence>
<comment type="cofactor">
    <cofactor evidence="1">
        <name>Mn(2+)</name>
        <dbReference type="ChEBI" id="CHEBI:29035"/>
    </cofactor>
</comment>
<dbReference type="UniPathway" id="UPA00756"/>
<evidence type="ECO:0000256" key="20">
    <source>
        <dbReference type="ARBA" id="ARBA00023157"/>
    </source>
</evidence>
<evidence type="ECO:0000256" key="11">
    <source>
        <dbReference type="ARBA" id="ARBA00022676"/>
    </source>
</evidence>
<dbReference type="AlphaFoldDB" id="A0A667YK01"/>
<keyword evidence="14" id="KW-0479">Metal-binding</keyword>
<dbReference type="GeneID" id="115363378"/>
<reference evidence="29" key="2">
    <citation type="submission" date="2025-08" db="UniProtKB">
        <authorList>
            <consortium name="Ensembl"/>
        </authorList>
    </citation>
    <scope>IDENTIFICATION</scope>
</reference>
<keyword evidence="12" id="KW-0808">Transferase</keyword>
<dbReference type="GO" id="GO:0050650">
    <property type="term" value="P:chondroitin sulfate proteoglycan biosynthetic process"/>
    <property type="evidence" value="ECO:0007669"/>
    <property type="project" value="TreeGrafter"/>
</dbReference>
<evidence type="ECO:0000256" key="18">
    <source>
        <dbReference type="ARBA" id="ARBA00023034"/>
    </source>
</evidence>
<dbReference type="Pfam" id="PF02485">
    <property type="entry name" value="Branch"/>
    <property type="match status" value="1"/>
</dbReference>
<feature type="domain" description="Xylosyltransferase C-terminal" evidence="28">
    <location>
        <begin position="535"/>
        <end position="713"/>
    </location>
</feature>
<keyword evidence="18" id="KW-0333">Golgi apparatus</keyword>
<evidence type="ECO:0000256" key="1">
    <source>
        <dbReference type="ARBA" id="ARBA00001936"/>
    </source>
</evidence>
<evidence type="ECO:0000256" key="26">
    <source>
        <dbReference type="ARBA" id="ARBA00047847"/>
    </source>
</evidence>